<evidence type="ECO:0000313" key="2">
    <source>
        <dbReference type="EnsemblMetazoa" id="MDOA000020-PA"/>
    </source>
</evidence>
<feature type="domain" description="DUF243" evidence="1">
    <location>
        <begin position="101"/>
        <end position="202"/>
    </location>
</feature>
<dbReference type="InterPro" id="IPR004145">
    <property type="entry name" value="DUF243"/>
</dbReference>
<organism evidence="2">
    <name type="scientific">Musca domestica</name>
    <name type="common">House fly</name>
    <dbReference type="NCBI Taxonomy" id="7370"/>
    <lineage>
        <taxon>Eukaryota</taxon>
        <taxon>Metazoa</taxon>
        <taxon>Ecdysozoa</taxon>
        <taxon>Arthropoda</taxon>
        <taxon>Hexapoda</taxon>
        <taxon>Insecta</taxon>
        <taxon>Pterygota</taxon>
        <taxon>Neoptera</taxon>
        <taxon>Endopterygota</taxon>
        <taxon>Diptera</taxon>
        <taxon>Brachycera</taxon>
        <taxon>Muscomorpha</taxon>
        <taxon>Muscoidea</taxon>
        <taxon>Muscidae</taxon>
        <taxon>Musca</taxon>
    </lineage>
</organism>
<dbReference type="GO" id="GO:0040003">
    <property type="term" value="P:chitin-based cuticle development"/>
    <property type="evidence" value="ECO:0007669"/>
    <property type="project" value="TreeGrafter"/>
</dbReference>
<dbReference type="eggNOG" id="ENOG502TCYE">
    <property type="taxonomic scope" value="Eukaryota"/>
</dbReference>
<evidence type="ECO:0000259" key="1">
    <source>
        <dbReference type="SMART" id="SM00690"/>
    </source>
</evidence>
<name>A0A1I8M0J0_MUSDO</name>
<dbReference type="AlphaFoldDB" id="A0A1I8M0J0"/>
<dbReference type="PANTHER" id="PTHR31927:SF2">
    <property type="entry name" value="FI07246P-RELATED"/>
    <property type="match status" value="1"/>
</dbReference>
<accession>A0A1I8M0J0</accession>
<dbReference type="VEuPathDB" id="VectorBase:MDOA000020"/>
<dbReference type="VEuPathDB" id="VectorBase:MDOMA2_005921"/>
<proteinExistence type="predicted"/>
<dbReference type="Pfam" id="PF03103">
    <property type="entry name" value="DUF243"/>
    <property type="match status" value="1"/>
</dbReference>
<dbReference type="SMART" id="SM00690">
    <property type="entry name" value="DM5"/>
    <property type="match status" value="1"/>
</dbReference>
<dbReference type="GO" id="GO:0062129">
    <property type="term" value="C:chitin-based extracellular matrix"/>
    <property type="evidence" value="ECO:0007669"/>
    <property type="project" value="TreeGrafter"/>
</dbReference>
<dbReference type="GO" id="GO:0008010">
    <property type="term" value="F:structural constituent of chitin-based larval cuticle"/>
    <property type="evidence" value="ECO:0007669"/>
    <property type="project" value="TreeGrafter"/>
</dbReference>
<reference evidence="2" key="1">
    <citation type="submission" date="2020-05" db="UniProtKB">
        <authorList>
            <consortium name="EnsemblMetazoa"/>
        </authorList>
    </citation>
    <scope>IDENTIFICATION</scope>
    <source>
        <strain evidence="2">Aabys</strain>
    </source>
</reference>
<protein>
    <submittedName>
        <fullName evidence="2">DM5 domain-containing protein</fullName>
    </submittedName>
</protein>
<dbReference type="PANTHER" id="PTHR31927">
    <property type="entry name" value="FI07246P-RELATED-RELATED"/>
    <property type="match status" value="1"/>
</dbReference>
<dbReference type="EnsemblMetazoa" id="MDOA000020-RA">
    <property type="protein sequence ID" value="MDOA000020-PA"/>
    <property type="gene ID" value="MDOA000020"/>
</dbReference>
<sequence length="259" mass="27036">MRAFIVLCFLATAYAASFGYDYERQGSTSFGSSVNGGFVGNSGFSSGGIGDYNVAPGAFGNNGFGRNGFVGNGLGNTGFAGNSFGGNGFVSNGGSGFTAPTELTKEFYTFTAPEGAFNDNTGADQLGGSVKRGVRVIFIKGPENNGLDDAALQLAKSVNEQRTAIYVLTKQADIGNLANKLNNLNHSSGSRPEVHFVKYRTPADAENAQRAIQSQYDSLGGKSANYNGGVAPVLNFASSGNQYQVAEPSNTYLPANKRF</sequence>